<dbReference type="EMBL" id="CM042027">
    <property type="protein sequence ID" value="KAI3801722.1"/>
    <property type="molecule type" value="Genomic_DNA"/>
</dbReference>
<sequence length="78" mass="9038">MACQALLFRGSDEVLQSGFKSSWFLGLQFFILIHDSRGLQVNRSRDFNTIFKRAITALKEEAMVFKNHQMLSQGRKGW</sequence>
<dbReference type="Proteomes" id="UP001056120">
    <property type="component" value="Linkage Group LG10"/>
</dbReference>
<name>A0ACB9I1Q9_9ASTR</name>
<proteinExistence type="predicted"/>
<protein>
    <submittedName>
        <fullName evidence="1">Uncharacterized protein</fullName>
    </submittedName>
</protein>
<evidence type="ECO:0000313" key="2">
    <source>
        <dbReference type="Proteomes" id="UP001056120"/>
    </source>
</evidence>
<gene>
    <name evidence="1" type="ORF">L1987_29835</name>
</gene>
<accession>A0ACB9I1Q9</accession>
<reference evidence="1 2" key="2">
    <citation type="journal article" date="2022" name="Mol. Ecol. Resour.">
        <title>The genomes of chicory, endive, great burdock and yacon provide insights into Asteraceae paleo-polyploidization history and plant inulin production.</title>
        <authorList>
            <person name="Fan W."/>
            <person name="Wang S."/>
            <person name="Wang H."/>
            <person name="Wang A."/>
            <person name="Jiang F."/>
            <person name="Liu H."/>
            <person name="Zhao H."/>
            <person name="Xu D."/>
            <person name="Zhang Y."/>
        </authorList>
    </citation>
    <scope>NUCLEOTIDE SEQUENCE [LARGE SCALE GENOMIC DNA]</scope>
    <source>
        <strain evidence="2">cv. Yunnan</strain>
        <tissue evidence="1">Leaves</tissue>
    </source>
</reference>
<keyword evidence="2" id="KW-1185">Reference proteome</keyword>
<organism evidence="1 2">
    <name type="scientific">Smallanthus sonchifolius</name>
    <dbReference type="NCBI Taxonomy" id="185202"/>
    <lineage>
        <taxon>Eukaryota</taxon>
        <taxon>Viridiplantae</taxon>
        <taxon>Streptophyta</taxon>
        <taxon>Embryophyta</taxon>
        <taxon>Tracheophyta</taxon>
        <taxon>Spermatophyta</taxon>
        <taxon>Magnoliopsida</taxon>
        <taxon>eudicotyledons</taxon>
        <taxon>Gunneridae</taxon>
        <taxon>Pentapetalae</taxon>
        <taxon>asterids</taxon>
        <taxon>campanulids</taxon>
        <taxon>Asterales</taxon>
        <taxon>Asteraceae</taxon>
        <taxon>Asteroideae</taxon>
        <taxon>Heliantheae alliance</taxon>
        <taxon>Millerieae</taxon>
        <taxon>Smallanthus</taxon>
    </lineage>
</organism>
<evidence type="ECO:0000313" key="1">
    <source>
        <dbReference type="EMBL" id="KAI3801722.1"/>
    </source>
</evidence>
<reference evidence="2" key="1">
    <citation type="journal article" date="2022" name="Mol. Ecol. Resour.">
        <title>The genomes of chicory, endive, great burdock and yacon provide insights into Asteraceae palaeo-polyploidization history and plant inulin production.</title>
        <authorList>
            <person name="Fan W."/>
            <person name="Wang S."/>
            <person name="Wang H."/>
            <person name="Wang A."/>
            <person name="Jiang F."/>
            <person name="Liu H."/>
            <person name="Zhao H."/>
            <person name="Xu D."/>
            <person name="Zhang Y."/>
        </authorList>
    </citation>
    <scope>NUCLEOTIDE SEQUENCE [LARGE SCALE GENOMIC DNA]</scope>
    <source>
        <strain evidence="2">cv. Yunnan</strain>
    </source>
</reference>
<comment type="caution">
    <text evidence="1">The sequence shown here is derived from an EMBL/GenBank/DDBJ whole genome shotgun (WGS) entry which is preliminary data.</text>
</comment>